<protein>
    <recommendedName>
        <fullName evidence="2">DUF4537 domain-containing protein</fullName>
    </recommendedName>
</protein>
<sequence>MFQVLPLAHVTNDKKQVTLINPQAVNLDAYKEKLEQAIKSYERRLNLIIWRALSQEERDKFEQDGPVSYMEHKEALLKALEDLGWPVPYEDVMLLEDEILSGLTYLQQASDLQEAAHRHLLVSQHKLGGLSKKRQKGKALDALKGKKVIARSEITGFYCPGTVVRTINSTHVLVDFTYAEAQVVPLKFIVTVGGAMPCPSLQYVFARIGTPSGNDYYVPAIVIATPNTAEAEDKLYTVLKYNNKKEHCVRSGLIKISQTKYAWSCRYIRITHMMDYLM</sequence>
<accession>A0A8D0GSW2</accession>
<dbReference type="GeneTree" id="ENSGT00940000157237"/>
<keyword evidence="1" id="KW-0175">Coiled coil</keyword>
<evidence type="ECO:0000313" key="4">
    <source>
        <dbReference type="Proteomes" id="UP000694392"/>
    </source>
</evidence>
<dbReference type="Pfam" id="PF15057">
    <property type="entry name" value="DUF4537"/>
    <property type="match status" value="1"/>
</dbReference>
<proteinExistence type="predicted"/>
<reference evidence="3" key="2">
    <citation type="submission" date="2025-09" db="UniProtKB">
        <authorList>
            <consortium name="Ensembl"/>
        </authorList>
    </citation>
    <scope>IDENTIFICATION</scope>
</reference>
<dbReference type="PANTHER" id="PTHR46785:SF1">
    <property type="entry name" value="VON WILLEBRAND FACTOR A DOMAIN-CONTAINING PROTEIN 3B"/>
    <property type="match status" value="1"/>
</dbReference>
<evidence type="ECO:0000313" key="3">
    <source>
        <dbReference type="Ensembl" id="ENSSPUP00000009702.1"/>
    </source>
</evidence>
<feature type="coiled-coil region" evidence="1">
    <location>
        <begin position="24"/>
        <end position="51"/>
    </location>
</feature>
<reference evidence="3" key="1">
    <citation type="submission" date="2025-08" db="UniProtKB">
        <authorList>
            <consortium name="Ensembl"/>
        </authorList>
    </citation>
    <scope>IDENTIFICATION</scope>
</reference>
<dbReference type="Ensembl" id="ENSSPUT00000010346.1">
    <property type="protein sequence ID" value="ENSSPUP00000009702.1"/>
    <property type="gene ID" value="ENSSPUG00000007497.1"/>
</dbReference>
<evidence type="ECO:0000259" key="2">
    <source>
        <dbReference type="Pfam" id="PF15057"/>
    </source>
</evidence>
<dbReference type="AlphaFoldDB" id="A0A8D0GSW2"/>
<dbReference type="Proteomes" id="UP000694392">
    <property type="component" value="Unplaced"/>
</dbReference>
<keyword evidence="4" id="KW-1185">Reference proteome</keyword>
<feature type="domain" description="DUF4537" evidence="2">
    <location>
        <begin position="145"/>
        <end position="268"/>
    </location>
</feature>
<dbReference type="InterPro" id="IPR032770">
    <property type="entry name" value="DUF4537"/>
</dbReference>
<organism evidence="3 4">
    <name type="scientific">Sphenodon punctatus</name>
    <name type="common">Tuatara</name>
    <name type="synonym">Hatteria punctata</name>
    <dbReference type="NCBI Taxonomy" id="8508"/>
    <lineage>
        <taxon>Eukaryota</taxon>
        <taxon>Metazoa</taxon>
        <taxon>Chordata</taxon>
        <taxon>Craniata</taxon>
        <taxon>Vertebrata</taxon>
        <taxon>Euteleostomi</taxon>
        <taxon>Lepidosauria</taxon>
        <taxon>Sphenodontia</taxon>
        <taxon>Sphenodontidae</taxon>
        <taxon>Sphenodon</taxon>
    </lineage>
</organism>
<evidence type="ECO:0000256" key="1">
    <source>
        <dbReference type="SAM" id="Coils"/>
    </source>
</evidence>
<name>A0A8D0GSW2_SPHPU</name>
<dbReference type="PANTHER" id="PTHR46785">
    <property type="entry name" value="VON WILLEBRAND FACTOR A DOMAIN-CONTAINING PROTEIN 3B"/>
    <property type="match status" value="1"/>
</dbReference>